<feature type="compositionally biased region" description="Low complexity" evidence="2">
    <location>
        <begin position="265"/>
        <end position="283"/>
    </location>
</feature>
<sequence>MAESSSTVPSIDKPVIVRVKRKAFQSAIDAFLEELKTKKILVRHVETVTSSEDTFDVLRSFVPNPSDELKSKEKNEEGRRNINTGKKQDQLLVKAKQSQEVISRNARFEQIWRSRKGKKDSPEYEAIHEMCRLYDVVRVTDTDVDDCRMMADYLPLLKEVLPTAALEIEHDINDYMSTQASAVDYVYDFYAFKEEANVKEGDSASLFPLVQVDDDDDYYDGPDDSEYGTDDSNAEDNPLNDYPDEEISEDEDEVTSTASDEKSQVESQTSESQSEELGSGSEVSYEHSGHPYRSNNADQFLEDDWCSDVDGNANQFFEDESYFEGDDESFW</sequence>
<feature type="compositionally biased region" description="Acidic residues" evidence="2">
    <location>
        <begin position="212"/>
        <end position="234"/>
    </location>
</feature>
<dbReference type="EMBL" id="JACGWJ010000002">
    <property type="protein sequence ID" value="KAL0434806.1"/>
    <property type="molecule type" value="Genomic_DNA"/>
</dbReference>
<feature type="region of interest" description="Disordered" evidence="2">
    <location>
        <begin position="66"/>
        <end position="87"/>
    </location>
</feature>
<protein>
    <submittedName>
        <fullName evidence="4">RNA-directed DNA methylation 4</fullName>
    </submittedName>
</protein>
<dbReference type="Pfam" id="PF08574">
    <property type="entry name" value="Iwr1"/>
    <property type="match status" value="1"/>
</dbReference>
<proteinExistence type="inferred from homology"/>
<dbReference type="InterPro" id="IPR013883">
    <property type="entry name" value="TF_Iwr1_dom"/>
</dbReference>
<reference evidence="4" key="1">
    <citation type="submission" date="2020-06" db="EMBL/GenBank/DDBJ databases">
        <authorList>
            <person name="Li T."/>
            <person name="Hu X."/>
            <person name="Zhang T."/>
            <person name="Song X."/>
            <person name="Zhang H."/>
            <person name="Dai N."/>
            <person name="Sheng W."/>
            <person name="Hou X."/>
            <person name="Wei L."/>
        </authorList>
    </citation>
    <scope>NUCLEOTIDE SEQUENCE</scope>
    <source>
        <strain evidence="4">G02</strain>
        <tissue evidence="4">Leaf</tissue>
    </source>
</reference>
<feature type="region of interest" description="Disordered" evidence="2">
    <location>
        <begin position="209"/>
        <end position="297"/>
    </location>
</feature>
<comment type="similarity">
    <text evidence="1">Belongs to the IWR1/SLC7A6OS family.</text>
</comment>
<name>A0AAW2W229_SESRA</name>
<evidence type="ECO:0000256" key="2">
    <source>
        <dbReference type="SAM" id="MobiDB-lite"/>
    </source>
</evidence>
<dbReference type="PANTHER" id="PTHR31934">
    <property type="entry name" value="ALPHA/BETA-HYDROLASES SUPERFAMILY PROTEIN"/>
    <property type="match status" value="1"/>
</dbReference>
<organism evidence="4">
    <name type="scientific">Sesamum radiatum</name>
    <name type="common">Black benniseed</name>
    <dbReference type="NCBI Taxonomy" id="300843"/>
    <lineage>
        <taxon>Eukaryota</taxon>
        <taxon>Viridiplantae</taxon>
        <taxon>Streptophyta</taxon>
        <taxon>Embryophyta</taxon>
        <taxon>Tracheophyta</taxon>
        <taxon>Spermatophyta</taxon>
        <taxon>Magnoliopsida</taxon>
        <taxon>eudicotyledons</taxon>
        <taxon>Gunneridae</taxon>
        <taxon>Pentapetalae</taxon>
        <taxon>asterids</taxon>
        <taxon>lamiids</taxon>
        <taxon>Lamiales</taxon>
        <taxon>Pedaliaceae</taxon>
        <taxon>Sesamum</taxon>
    </lineage>
</organism>
<gene>
    <name evidence="4" type="ORF">Sradi_0188500</name>
</gene>
<evidence type="ECO:0000259" key="3">
    <source>
        <dbReference type="Pfam" id="PF08574"/>
    </source>
</evidence>
<feature type="compositionally biased region" description="Basic and acidic residues" evidence="2">
    <location>
        <begin position="67"/>
        <end position="80"/>
    </location>
</feature>
<dbReference type="PANTHER" id="PTHR31934:SF2">
    <property type="entry name" value="RNA-DIRECTED DNA METHYLATION 4"/>
    <property type="match status" value="1"/>
</dbReference>
<reference evidence="4" key="2">
    <citation type="journal article" date="2024" name="Plant">
        <title>Genomic evolution and insights into agronomic trait innovations of Sesamum species.</title>
        <authorList>
            <person name="Miao H."/>
            <person name="Wang L."/>
            <person name="Qu L."/>
            <person name="Liu H."/>
            <person name="Sun Y."/>
            <person name="Le M."/>
            <person name="Wang Q."/>
            <person name="Wei S."/>
            <person name="Zheng Y."/>
            <person name="Lin W."/>
            <person name="Duan Y."/>
            <person name="Cao H."/>
            <person name="Xiong S."/>
            <person name="Wang X."/>
            <person name="Wei L."/>
            <person name="Li C."/>
            <person name="Ma Q."/>
            <person name="Ju M."/>
            <person name="Zhao R."/>
            <person name="Li G."/>
            <person name="Mu C."/>
            <person name="Tian Q."/>
            <person name="Mei H."/>
            <person name="Zhang T."/>
            <person name="Gao T."/>
            <person name="Zhang H."/>
        </authorList>
    </citation>
    <scope>NUCLEOTIDE SEQUENCE</scope>
    <source>
        <strain evidence="4">G02</strain>
    </source>
</reference>
<feature type="compositionally biased region" description="Acidic residues" evidence="2">
    <location>
        <begin position="242"/>
        <end position="254"/>
    </location>
</feature>
<comment type="caution">
    <text evidence="4">The sequence shown here is derived from an EMBL/GenBank/DDBJ whole genome shotgun (WGS) entry which is preliminary data.</text>
</comment>
<accession>A0AAW2W229</accession>
<feature type="domain" description="Transcription factor Iwr1" evidence="3">
    <location>
        <begin position="184"/>
        <end position="246"/>
    </location>
</feature>
<evidence type="ECO:0000256" key="1">
    <source>
        <dbReference type="ARBA" id="ARBA00010218"/>
    </source>
</evidence>
<evidence type="ECO:0000313" key="4">
    <source>
        <dbReference type="EMBL" id="KAL0434806.1"/>
    </source>
</evidence>
<dbReference type="AlphaFoldDB" id="A0AAW2W229"/>